<evidence type="ECO:0000313" key="1">
    <source>
        <dbReference type="EMBL" id="CAA9569057.1"/>
    </source>
</evidence>
<feature type="non-terminal residue" evidence="1">
    <location>
        <position position="29"/>
    </location>
</feature>
<accession>A0A6J4V990</accession>
<organism evidence="1">
    <name type="scientific">uncultured Thermomicrobiales bacterium</name>
    <dbReference type="NCBI Taxonomy" id="1645740"/>
    <lineage>
        <taxon>Bacteria</taxon>
        <taxon>Pseudomonadati</taxon>
        <taxon>Thermomicrobiota</taxon>
        <taxon>Thermomicrobia</taxon>
        <taxon>Thermomicrobiales</taxon>
        <taxon>environmental samples</taxon>
    </lineage>
</organism>
<reference evidence="1" key="1">
    <citation type="submission" date="2020-02" db="EMBL/GenBank/DDBJ databases">
        <authorList>
            <person name="Meier V. D."/>
        </authorList>
    </citation>
    <scope>NUCLEOTIDE SEQUENCE</scope>
    <source>
        <strain evidence="1">AVDCRST_MAG88</strain>
    </source>
</reference>
<gene>
    <name evidence="1" type="ORF">AVDCRST_MAG88-2166</name>
</gene>
<protein>
    <submittedName>
        <fullName evidence="1">Uncharacterized protein</fullName>
    </submittedName>
</protein>
<dbReference type="EMBL" id="CADCWM010000562">
    <property type="protein sequence ID" value="CAA9569057.1"/>
    <property type="molecule type" value="Genomic_DNA"/>
</dbReference>
<sequence>MTDAAAISGRSPLGVSHCVRRPSSASALV</sequence>
<proteinExistence type="predicted"/>
<name>A0A6J4V990_9BACT</name>
<dbReference type="AlphaFoldDB" id="A0A6J4V990"/>